<accession>A0A2C6CZB4</accession>
<dbReference type="AlphaFoldDB" id="A0A2C6CZB4"/>
<dbReference type="EMBL" id="PDDX01000001">
    <property type="protein sequence ID" value="PHI32029.1"/>
    <property type="molecule type" value="Genomic_DNA"/>
</dbReference>
<evidence type="ECO:0000313" key="2">
    <source>
        <dbReference type="Proteomes" id="UP000224974"/>
    </source>
</evidence>
<evidence type="ECO:0000313" key="1">
    <source>
        <dbReference type="EMBL" id="PHI32029.1"/>
    </source>
</evidence>
<dbReference type="Proteomes" id="UP000224974">
    <property type="component" value="Unassembled WGS sequence"/>
</dbReference>
<keyword evidence="2" id="KW-1185">Reference proteome</keyword>
<protein>
    <recommendedName>
        <fullName evidence="3">Invasin</fullName>
    </recommendedName>
</protein>
<gene>
    <name evidence="1" type="ORF">CRN84_23250</name>
</gene>
<reference evidence="2" key="1">
    <citation type="submission" date="2017-09" db="EMBL/GenBank/DDBJ databases">
        <title>FDA dAtabase for Regulatory Grade micrObial Sequences (FDA-ARGOS): Supporting development and validation of Infectious Disease Dx tests.</title>
        <authorList>
            <person name="Minogue T."/>
            <person name="Wolcott M."/>
            <person name="Wasieloski L."/>
            <person name="Aguilar W."/>
            <person name="Moore D."/>
            <person name="Tallon L."/>
            <person name="Sadzewicz L."/>
            <person name="Ott S."/>
            <person name="Zhao X."/>
            <person name="Nagaraj S."/>
            <person name="Vavikolanu K."/>
            <person name="Aluvathingal J."/>
            <person name="Nadendla S."/>
            <person name="Sichtig H."/>
        </authorList>
    </citation>
    <scope>NUCLEOTIDE SEQUENCE [LARGE SCALE GENOMIC DNA]</scope>
    <source>
        <strain evidence="2">FDAARGOS_387</strain>
    </source>
</reference>
<organism evidence="1 2">
    <name type="scientific">Budvicia aquatica</name>
    <dbReference type="NCBI Taxonomy" id="82979"/>
    <lineage>
        <taxon>Bacteria</taxon>
        <taxon>Pseudomonadati</taxon>
        <taxon>Pseudomonadota</taxon>
        <taxon>Gammaproteobacteria</taxon>
        <taxon>Enterobacterales</taxon>
        <taxon>Budviciaceae</taxon>
        <taxon>Budvicia</taxon>
    </lineage>
</organism>
<dbReference type="Gene3D" id="2.60.40.1080">
    <property type="match status" value="1"/>
</dbReference>
<proteinExistence type="predicted"/>
<name>A0A2C6CZB4_9GAMM</name>
<dbReference type="RefSeq" id="WP_029096089.1">
    <property type="nucleotide sequence ID" value="NZ_PDDX01000001.1"/>
</dbReference>
<comment type="caution">
    <text evidence="1">The sequence shown here is derived from an EMBL/GenBank/DDBJ whole genome shotgun (WGS) entry which is preliminary data.</text>
</comment>
<sequence length="401" mass="41962">MKLTITPTALRVSWALGVLTSVLYGAGAQAVMSSSTGTIMGRAPTITPGMLVLRTPDNELIVNHALMSAGFVPHHFIGTTELLDLPEDDDDDSGLSTQIDSLQADYLFTANGTPLTPLQLGQSLGSIAPGGVITAKIVSPVIVSSTTGSPNMATTGPMDSQTYTFRVDAPLVVRVNGFDMPEAASFPGTGFNGAEFEFLMNGVDTSINSTYTYSNKLGKTWFTVNGMGHVMLLSAPAPGDNVAIITITDSANAREPIDYRFTPKLWMRTTGINTTGATLDDARTTCNALGGGYRLAYYTEVSSSLPTELDSAYSPGRSATRMALWDNWGALTSAAYPSSGITPTANGFAWADATDSVTSLNGVVLGPGGQGSYPAWNNASGAMAYDGLNGVHGVFCMTELN</sequence>
<evidence type="ECO:0008006" key="3">
    <source>
        <dbReference type="Google" id="ProtNLM"/>
    </source>
</evidence>